<organism evidence="2">
    <name type="scientific">viral metagenome</name>
    <dbReference type="NCBI Taxonomy" id="1070528"/>
    <lineage>
        <taxon>unclassified sequences</taxon>
        <taxon>metagenomes</taxon>
        <taxon>organismal metagenomes</taxon>
    </lineage>
</organism>
<feature type="transmembrane region" description="Helical" evidence="1">
    <location>
        <begin position="36"/>
        <end position="56"/>
    </location>
</feature>
<accession>A0A6C0EYI8</accession>
<dbReference type="EMBL" id="MN738985">
    <property type="protein sequence ID" value="QHT34098.1"/>
    <property type="molecule type" value="Genomic_DNA"/>
</dbReference>
<reference evidence="2" key="1">
    <citation type="journal article" date="2020" name="Nature">
        <title>Giant virus diversity and host interactions through global metagenomics.</title>
        <authorList>
            <person name="Schulz F."/>
            <person name="Roux S."/>
            <person name="Paez-Espino D."/>
            <person name="Jungbluth S."/>
            <person name="Walsh D.A."/>
            <person name="Denef V.J."/>
            <person name="McMahon K.D."/>
            <person name="Konstantinidis K.T."/>
            <person name="Eloe-Fadrosh E.A."/>
            <person name="Kyrpides N.C."/>
            <person name="Woyke T."/>
        </authorList>
    </citation>
    <scope>NUCLEOTIDE SEQUENCE</scope>
    <source>
        <strain evidence="2">GVMAG-M-3300009161-52</strain>
    </source>
</reference>
<proteinExistence type="predicted"/>
<name>A0A6C0EYI8_9ZZZZ</name>
<feature type="transmembrane region" description="Helical" evidence="1">
    <location>
        <begin position="94"/>
        <end position="114"/>
    </location>
</feature>
<protein>
    <submittedName>
        <fullName evidence="2">Uncharacterized protein</fullName>
    </submittedName>
</protein>
<keyword evidence="1" id="KW-1133">Transmembrane helix</keyword>
<sequence>MSIPTVESVTGGTDFLENDINDNNYTLFERVMYGGIGYGVIVVPTNFFKIIFTIIFPPIGEILNIIGKYLLNNFPYITWDTLKYLFQFENLNRIIYSWILTSMFYVPGLVYTLAQLTSSSGGATGVTRCNPDTGECVDLSINIPNST</sequence>
<evidence type="ECO:0000256" key="1">
    <source>
        <dbReference type="SAM" id="Phobius"/>
    </source>
</evidence>
<keyword evidence="1" id="KW-0812">Transmembrane</keyword>
<evidence type="ECO:0000313" key="2">
    <source>
        <dbReference type="EMBL" id="QHT34098.1"/>
    </source>
</evidence>
<dbReference type="AlphaFoldDB" id="A0A6C0EYI8"/>
<keyword evidence="1" id="KW-0472">Membrane</keyword>